<dbReference type="EMBL" id="JAWXYG010000008">
    <property type="protein sequence ID" value="KAK4266481.1"/>
    <property type="molecule type" value="Genomic_DNA"/>
</dbReference>
<protein>
    <submittedName>
        <fullName evidence="2">Uncharacterized protein</fullName>
    </submittedName>
</protein>
<keyword evidence="3" id="KW-1185">Reference proteome</keyword>
<gene>
    <name evidence="2" type="ORF">QN277_027393</name>
</gene>
<proteinExistence type="predicted"/>
<organism evidence="2 3">
    <name type="scientific">Acacia crassicarpa</name>
    <name type="common">northern wattle</name>
    <dbReference type="NCBI Taxonomy" id="499986"/>
    <lineage>
        <taxon>Eukaryota</taxon>
        <taxon>Viridiplantae</taxon>
        <taxon>Streptophyta</taxon>
        <taxon>Embryophyta</taxon>
        <taxon>Tracheophyta</taxon>
        <taxon>Spermatophyta</taxon>
        <taxon>Magnoliopsida</taxon>
        <taxon>eudicotyledons</taxon>
        <taxon>Gunneridae</taxon>
        <taxon>Pentapetalae</taxon>
        <taxon>rosids</taxon>
        <taxon>fabids</taxon>
        <taxon>Fabales</taxon>
        <taxon>Fabaceae</taxon>
        <taxon>Caesalpinioideae</taxon>
        <taxon>mimosoid clade</taxon>
        <taxon>Acacieae</taxon>
        <taxon>Acacia</taxon>
    </lineage>
</organism>
<sequence length="83" mass="8106">MLLGTLEEACNNPNGENAESGPGANVSSGFGGLGLEGMVVVSEPVGMGDTPPLEGKSGAISGGSSWSEHTKDRGGSANAASEE</sequence>
<dbReference type="AlphaFoldDB" id="A0AAE1J9W7"/>
<feature type="region of interest" description="Disordered" evidence="1">
    <location>
        <begin position="1"/>
        <end position="83"/>
    </location>
</feature>
<accession>A0AAE1J9W7</accession>
<name>A0AAE1J9W7_9FABA</name>
<dbReference type="Proteomes" id="UP001293593">
    <property type="component" value="Unassembled WGS sequence"/>
</dbReference>
<evidence type="ECO:0000313" key="3">
    <source>
        <dbReference type="Proteomes" id="UP001293593"/>
    </source>
</evidence>
<comment type="caution">
    <text evidence="2">The sequence shown here is derived from an EMBL/GenBank/DDBJ whole genome shotgun (WGS) entry which is preliminary data.</text>
</comment>
<evidence type="ECO:0000256" key="1">
    <source>
        <dbReference type="SAM" id="MobiDB-lite"/>
    </source>
</evidence>
<evidence type="ECO:0000313" key="2">
    <source>
        <dbReference type="EMBL" id="KAK4266481.1"/>
    </source>
</evidence>
<reference evidence="2" key="1">
    <citation type="submission" date="2023-10" db="EMBL/GenBank/DDBJ databases">
        <title>Chromosome-level genome of the transformable northern wattle, Acacia crassicarpa.</title>
        <authorList>
            <person name="Massaro I."/>
            <person name="Sinha N.R."/>
            <person name="Poethig S."/>
            <person name="Leichty A.R."/>
        </authorList>
    </citation>
    <scope>NUCLEOTIDE SEQUENCE</scope>
    <source>
        <strain evidence="2">Acra3RX</strain>
        <tissue evidence="2">Leaf</tissue>
    </source>
</reference>